<dbReference type="CDD" id="cd06558">
    <property type="entry name" value="crotonase-like"/>
    <property type="match status" value="1"/>
</dbReference>
<dbReference type="EMBL" id="JAKLTQ010000010">
    <property type="protein sequence ID" value="MCG2622963.1"/>
    <property type="molecule type" value="Genomic_DNA"/>
</dbReference>
<dbReference type="Gene3D" id="3.90.226.10">
    <property type="entry name" value="2-enoyl-CoA Hydratase, Chain A, domain 1"/>
    <property type="match status" value="1"/>
</dbReference>
<dbReference type="RefSeq" id="WP_237821802.1">
    <property type="nucleotide sequence ID" value="NZ_JAKLTQ010000010.1"/>
</dbReference>
<protein>
    <submittedName>
        <fullName evidence="2">Enoyl-CoA hydratase/isomerase family protein</fullName>
    </submittedName>
</protein>
<dbReference type="SUPFAM" id="SSF52096">
    <property type="entry name" value="ClpP/crotonase"/>
    <property type="match status" value="1"/>
</dbReference>
<organism evidence="2 3">
    <name type="scientific">Arthrobacter hankyongi</name>
    <dbReference type="NCBI Taxonomy" id="2904801"/>
    <lineage>
        <taxon>Bacteria</taxon>
        <taxon>Bacillati</taxon>
        <taxon>Actinomycetota</taxon>
        <taxon>Actinomycetes</taxon>
        <taxon>Micrococcales</taxon>
        <taxon>Micrococcaceae</taxon>
        <taxon>Arthrobacter</taxon>
    </lineage>
</organism>
<dbReference type="InterPro" id="IPR001753">
    <property type="entry name" value="Enoyl-CoA_hydra/iso"/>
</dbReference>
<dbReference type="Proteomes" id="UP001165368">
    <property type="component" value="Unassembled WGS sequence"/>
</dbReference>
<dbReference type="InterPro" id="IPR029045">
    <property type="entry name" value="ClpP/crotonase-like_dom_sf"/>
</dbReference>
<evidence type="ECO:0000313" key="2">
    <source>
        <dbReference type="EMBL" id="MCG2622963.1"/>
    </source>
</evidence>
<dbReference type="PANTHER" id="PTHR42964:SF1">
    <property type="entry name" value="POLYKETIDE BIOSYNTHESIS ENOYL-COA HYDRATASE PKSH-RELATED"/>
    <property type="match status" value="1"/>
</dbReference>
<sequence>MAVLEDLTTVRVRTEGTTAYLTLERGERNMLDAGMARELTTALRTLDDDETAGAIVLTGAGDTFCGGADGPHIRATGTARPFADAVVELFETFPALRTPVVAAVNGDALAGGFGLVCSADIVIAVDTAKLGTIEATLGTWPAVAQSPALRRVPAKAAITNILTGEPFTAQRAEQLGIIDEAVPADQLQDRVAYYAGAVQRSGTAGRLGRPLMYASFDQDYGQALRSGAEGFIQLFGPQ</sequence>
<reference evidence="2" key="1">
    <citation type="submission" date="2022-01" db="EMBL/GenBank/DDBJ databases">
        <authorList>
            <person name="Jo J.-H."/>
            <person name="Im W.-T."/>
        </authorList>
    </citation>
    <scope>NUCLEOTIDE SEQUENCE</scope>
    <source>
        <strain evidence="2">I2-34</strain>
    </source>
</reference>
<dbReference type="InterPro" id="IPR051683">
    <property type="entry name" value="Enoyl-CoA_Hydratase/Isomerase"/>
</dbReference>
<evidence type="ECO:0000313" key="3">
    <source>
        <dbReference type="Proteomes" id="UP001165368"/>
    </source>
</evidence>
<comment type="similarity">
    <text evidence="1">Belongs to the enoyl-CoA hydratase/isomerase family.</text>
</comment>
<accession>A0ABS9L8R2</accession>
<comment type="caution">
    <text evidence="2">The sequence shown here is derived from an EMBL/GenBank/DDBJ whole genome shotgun (WGS) entry which is preliminary data.</text>
</comment>
<keyword evidence="3" id="KW-1185">Reference proteome</keyword>
<dbReference type="PANTHER" id="PTHR42964">
    <property type="entry name" value="ENOYL-COA HYDRATASE"/>
    <property type="match status" value="1"/>
</dbReference>
<proteinExistence type="inferred from homology"/>
<gene>
    <name evidence="2" type="ORF">LVY72_13760</name>
</gene>
<name>A0ABS9L8R2_9MICC</name>
<evidence type="ECO:0000256" key="1">
    <source>
        <dbReference type="ARBA" id="ARBA00005254"/>
    </source>
</evidence>
<dbReference type="Pfam" id="PF00378">
    <property type="entry name" value="ECH_1"/>
    <property type="match status" value="1"/>
</dbReference>